<feature type="domain" description="Metallo-beta-lactamase" evidence="2">
    <location>
        <begin position="22"/>
        <end position="196"/>
    </location>
</feature>
<proteinExistence type="predicted"/>
<dbReference type="Pfam" id="PF00753">
    <property type="entry name" value="Lactamase_B"/>
    <property type="match status" value="1"/>
</dbReference>
<dbReference type="InterPro" id="IPR001279">
    <property type="entry name" value="Metallo-B-lactamas"/>
</dbReference>
<keyword evidence="1" id="KW-0479">Metal-binding</keyword>
<dbReference type="InterPro" id="IPR051682">
    <property type="entry name" value="Mito_Persulfide_Diox"/>
</dbReference>
<dbReference type="GO" id="GO:0050313">
    <property type="term" value="F:sulfur dioxygenase activity"/>
    <property type="evidence" value="ECO:0007669"/>
    <property type="project" value="InterPro"/>
</dbReference>
<evidence type="ECO:0000313" key="4">
    <source>
        <dbReference type="Proteomes" id="UP000321805"/>
    </source>
</evidence>
<dbReference type="CDD" id="cd07724">
    <property type="entry name" value="POD-like_MBL-fold"/>
    <property type="match status" value="1"/>
</dbReference>
<dbReference type="Gene3D" id="3.60.15.10">
    <property type="entry name" value="Ribonuclease Z/Hydroxyacylglutathione hydrolase-like"/>
    <property type="match status" value="1"/>
</dbReference>
<dbReference type="KEGG" id="bsol:FSW04_11950"/>
<evidence type="ECO:0000259" key="2">
    <source>
        <dbReference type="SMART" id="SM00849"/>
    </source>
</evidence>
<dbReference type="PANTHER" id="PTHR43084:SF1">
    <property type="entry name" value="PERSULFIDE DIOXYGENASE ETHE1, MITOCHONDRIAL"/>
    <property type="match status" value="1"/>
</dbReference>
<keyword evidence="4" id="KW-1185">Reference proteome</keyword>
<dbReference type="GO" id="GO:0016787">
    <property type="term" value="F:hydrolase activity"/>
    <property type="evidence" value="ECO:0007669"/>
    <property type="project" value="UniProtKB-KW"/>
</dbReference>
<dbReference type="InterPro" id="IPR036866">
    <property type="entry name" value="RibonucZ/Hydroxyglut_hydro"/>
</dbReference>
<sequence length="264" mass="28242">MSSPSTRRSAVFFRQLLNDETACASYVLGCKTHSSFAVVEPHADLVDDYIALAEAQGSTITAVFDTHVQADHVSGMAELVARTGAIAYLPVGAGVDFDHRPMGDLEVVVLGNVEVQAMATPGHAVAHHAYLVTDHTRADEPWFVLTGDALLVGDAGRPDLHAHGEHTVEAMARELYRSITQRLLALSDDVLLYPSHYSGSLCGRGLSANPASTIGFERRHNVALQHGDEDAFVKALVQDIPPRPEQQAAIVAANRAGHPLADVT</sequence>
<accession>A0A5B8U509</accession>
<keyword evidence="3" id="KW-0378">Hydrolase</keyword>
<dbReference type="GO" id="GO:0070813">
    <property type="term" value="P:hydrogen sulfide metabolic process"/>
    <property type="evidence" value="ECO:0007669"/>
    <property type="project" value="TreeGrafter"/>
</dbReference>
<evidence type="ECO:0000256" key="1">
    <source>
        <dbReference type="ARBA" id="ARBA00022723"/>
    </source>
</evidence>
<protein>
    <submittedName>
        <fullName evidence="3">MBL fold metallo-hydrolase</fullName>
    </submittedName>
</protein>
<dbReference type="InterPro" id="IPR044528">
    <property type="entry name" value="POD-like_MBL-fold"/>
</dbReference>
<name>A0A5B8U509_9ACTN</name>
<dbReference type="AlphaFoldDB" id="A0A5B8U509"/>
<dbReference type="GO" id="GO:0006749">
    <property type="term" value="P:glutathione metabolic process"/>
    <property type="evidence" value="ECO:0007669"/>
    <property type="project" value="InterPro"/>
</dbReference>
<gene>
    <name evidence="3" type="ORF">FSW04_11950</name>
</gene>
<evidence type="ECO:0000313" key="3">
    <source>
        <dbReference type="EMBL" id="QEC48206.1"/>
    </source>
</evidence>
<dbReference type="PANTHER" id="PTHR43084">
    <property type="entry name" value="PERSULFIDE DIOXYGENASE ETHE1"/>
    <property type="match status" value="1"/>
</dbReference>
<dbReference type="Proteomes" id="UP000321805">
    <property type="component" value="Chromosome"/>
</dbReference>
<dbReference type="OrthoDB" id="3196337at2"/>
<dbReference type="GO" id="GO:0046872">
    <property type="term" value="F:metal ion binding"/>
    <property type="evidence" value="ECO:0007669"/>
    <property type="project" value="UniProtKB-KW"/>
</dbReference>
<dbReference type="SUPFAM" id="SSF56281">
    <property type="entry name" value="Metallo-hydrolase/oxidoreductase"/>
    <property type="match status" value="1"/>
</dbReference>
<reference evidence="3 4" key="1">
    <citation type="journal article" date="2018" name="J. Microbiol.">
        <title>Baekduia soli gen. nov., sp. nov., a novel bacterium isolated from the soil of Baekdu Mountain and proposal of a novel family name, Baekduiaceae fam. nov.</title>
        <authorList>
            <person name="An D.S."/>
            <person name="Siddiqi M.Z."/>
            <person name="Kim K.H."/>
            <person name="Yu H.S."/>
            <person name="Im W.T."/>
        </authorList>
    </citation>
    <scope>NUCLEOTIDE SEQUENCE [LARGE SCALE GENOMIC DNA]</scope>
    <source>
        <strain evidence="3 4">BR7-21</strain>
    </source>
</reference>
<organism evidence="3 4">
    <name type="scientific">Baekduia soli</name>
    <dbReference type="NCBI Taxonomy" id="496014"/>
    <lineage>
        <taxon>Bacteria</taxon>
        <taxon>Bacillati</taxon>
        <taxon>Actinomycetota</taxon>
        <taxon>Thermoleophilia</taxon>
        <taxon>Solirubrobacterales</taxon>
        <taxon>Baekduiaceae</taxon>
        <taxon>Baekduia</taxon>
    </lineage>
</organism>
<dbReference type="EMBL" id="CP042430">
    <property type="protein sequence ID" value="QEC48206.1"/>
    <property type="molecule type" value="Genomic_DNA"/>
</dbReference>
<dbReference type="SMART" id="SM00849">
    <property type="entry name" value="Lactamase_B"/>
    <property type="match status" value="1"/>
</dbReference>